<evidence type="ECO:0000256" key="4">
    <source>
        <dbReference type="ARBA" id="ARBA00022764"/>
    </source>
</evidence>
<comment type="function">
    <text evidence="5">Part of the Tol-Pal system, which plays a role in outer membrane invagination during cell division and is important for maintaining outer membrane integrity.</text>
</comment>
<dbReference type="InterPro" id="IPR007195">
    <property type="entry name" value="TolB_N"/>
</dbReference>
<comment type="subcellular location">
    <subcellularLocation>
        <location evidence="1 5">Periplasm</location>
    </subcellularLocation>
</comment>
<comment type="similarity">
    <text evidence="2 5">Belongs to the TolB family.</text>
</comment>
<dbReference type="PANTHER" id="PTHR36842:SF1">
    <property type="entry name" value="PROTEIN TOLB"/>
    <property type="match status" value="1"/>
</dbReference>
<dbReference type="SUPFAM" id="SSF69304">
    <property type="entry name" value="Tricorn protease N-terminal domain"/>
    <property type="match status" value="1"/>
</dbReference>
<evidence type="ECO:0000259" key="6">
    <source>
        <dbReference type="Pfam" id="PF04052"/>
    </source>
</evidence>
<comment type="subunit">
    <text evidence="5">The Tol-Pal system is composed of five core proteins: the inner membrane proteins TolA, TolQ and TolR, the periplasmic protein TolB and the outer membrane protein Pal. They form a network linking the inner and outer membranes and the peptidoglycan layer.</text>
</comment>
<feature type="signal peptide" evidence="5">
    <location>
        <begin position="1"/>
        <end position="24"/>
    </location>
</feature>
<dbReference type="InterPro" id="IPR011042">
    <property type="entry name" value="6-blade_b-propeller_TolB-like"/>
</dbReference>
<dbReference type="SUPFAM" id="SSF52964">
    <property type="entry name" value="TolB, N-terminal domain"/>
    <property type="match status" value="1"/>
</dbReference>
<dbReference type="PANTHER" id="PTHR36842">
    <property type="entry name" value="PROTEIN TOLB HOMOLOG"/>
    <property type="match status" value="1"/>
</dbReference>
<keyword evidence="8" id="KW-1185">Reference proteome</keyword>
<dbReference type="Gene3D" id="2.120.10.30">
    <property type="entry name" value="TolB, C-terminal domain"/>
    <property type="match status" value="1"/>
</dbReference>
<feature type="chain" id="PRO_5044899010" description="Tol-Pal system protein TolB" evidence="5">
    <location>
        <begin position="25"/>
        <end position="424"/>
    </location>
</feature>
<feature type="domain" description="TolB N-terminal" evidence="6">
    <location>
        <begin position="27"/>
        <end position="128"/>
    </location>
</feature>
<organism evidence="7 8">
    <name type="scientific">Thiobacillus sedimenti</name>
    <dbReference type="NCBI Taxonomy" id="3110231"/>
    <lineage>
        <taxon>Bacteria</taxon>
        <taxon>Pseudomonadati</taxon>
        <taxon>Pseudomonadota</taxon>
        <taxon>Betaproteobacteria</taxon>
        <taxon>Nitrosomonadales</taxon>
        <taxon>Thiobacillaceae</taxon>
        <taxon>Thiobacillus</taxon>
    </lineage>
</organism>
<keyword evidence="3 5" id="KW-0732">Signal</keyword>
<dbReference type="HAMAP" id="MF_00671">
    <property type="entry name" value="TolB"/>
    <property type="match status" value="1"/>
</dbReference>
<dbReference type="InterPro" id="IPR014167">
    <property type="entry name" value="Tol-Pal_TolB"/>
</dbReference>
<accession>A0ABZ1CKB4</accession>
<dbReference type="NCBIfam" id="TIGR02800">
    <property type="entry name" value="propeller_TolB"/>
    <property type="match status" value="1"/>
</dbReference>
<dbReference type="Pfam" id="PF07676">
    <property type="entry name" value="PD40"/>
    <property type="match status" value="4"/>
</dbReference>
<name>A0ABZ1CKB4_9PROT</name>
<evidence type="ECO:0000313" key="7">
    <source>
        <dbReference type="EMBL" id="WRS38727.1"/>
    </source>
</evidence>
<evidence type="ECO:0000256" key="2">
    <source>
        <dbReference type="ARBA" id="ARBA00009820"/>
    </source>
</evidence>
<gene>
    <name evidence="5 7" type="primary">tolB</name>
    <name evidence="7" type="ORF">VA613_12050</name>
</gene>
<protein>
    <recommendedName>
        <fullName evidence="5">Tol-Pal system protein TolB</fullName>
    </recommendedName>
</protein>
<evidence type="ECO:0000313" key="8">
    <source>
        <dbReference type="Proteomes" id="UP001334732"/>
    </source>
</evidence>
<dbReference type="EMBL" id="CP141769">
    <property type="protein sequence ID" value="WRS38727.1"/>
    <property type="molecule type" value="Genomic_DNA"/>
</dbReference>
<evidence type="ECO:0000256" key="3">
    <source>
        <dbReference type="ARBA" id="ARBA00022729"/>
    </source>
</evidence>
<dbReference type="Gene3D" id="3.40.50.10070">
    <property type="entry name" value="TolB, N-terminal domain"/>
    <property type="match status" value="1"/>
</dbReference>
<dbReference type="Proteomes" id="UP001334732">
    <property type="component" value="Chromosome"/>
</dbReference>
<keyword evidence="4 5" id="KW-0574">Periplasm</keyword>
<evidence type="ECO:0000256" key="1">
    <source>
        <dbReference type="ARBA" id="ARBA00004418"/>
    </source>
</evidence>
<sequence precursor="true">MLRAVLLLPLLCLALLSAPFSARAAMEIQVIGGAASRIAVALVPFQASAGQPQPGLTEIIGDDLNRTGQFRLVDVAGAPQPVAPPQIDYGVWRGKGADAMVVGQVTALPGGRLEVRFYLMDVLKQTRLEGYSYTITPGQWRATAHQIADLIYQKLTGIPGAFSTRIAYVQKQGGRYELRVADADGQNPRTVMRSRESVISPAFSPDGTRIAYVSFEDRKPVVYVQSLQTGQRRKLAAFKGSNSAPAWTPDGQRLAVVLTRDGASQIYLINADGGGLTRLTRSSDIDTEPVFSPDGKSLYFTSDRGGSPQIYRMPANGGEAKRVTFGGSYNVSPALSRDGRYLAYIARDEGRFHVVLQELASGQTRVLTDTDRDESPSFAPNGQAVLYATVQGGHGILGTASLDGRTHARLSESGVDAREPAWGP</sequence>
<dbReference type="RefSeq" id="WP_324779259.1">
    <property type="nucleotide sequence ID" value="NZ_CP141769.1"/>
</dbReference>
<evidence type="ECO:0000256" key="5">
    <source>
        <dbReference type="HAMAP-Rule" id="MF_00671"/>
    </source>
</evidence>
<dbReference type="Pfam" id="PF04052">
    <property type="entry name" value="TolB_N"/>
    <property type="match status" value="1"/>
</dbReference>
<keyword evidence="5" id="KW-0132">Cell division</keyword>
<proteinExistence type="inferred from homology"/>
<reference evidence="7 8" key="1">
    <citation type="submission" date="2023-12" db="EMBL/GenBank/DDBJ databases">
        <title>Thiobacillus sedimentum sp. nov., a chemolithoautotrophic sulfur-oxidizing bacterium isolated from freshwater sediment.</title>
        <authorList>
            <person name="Luo J."/>
            <person name="Dai C."/>
        </authorList>
    </citation>
    <scope>NUCLEOTIDE SEQUENCE [LARGE SCALE GENOMIC DNA]</scope>
    <source>
        <strain evidence="7 8">SCUT-2</strain>
    </source>
</reference>
<keyword evidence="5" id="KW-0131">Cell cycle</keyword>
<dbReference type="InterPro" id="IPR011659">
    <property type="entry name" value="WD40"/>
</dbReference>